<protein>
    <recommendedName>
        <fullName evidence="4">Multidrug transporter</fullName>
    </recommendedName>
</protein>
<gene>
    <name evidence="2" type="ORF">HNQ01_003000</name>
</gene>
<evidence type="ECO:0000256" key="1">
    <source>
        <dbReference type="SAM" id="MobiDB-lite"/>
    </source>
</evidence>
<feature type="region of interest" description="Disordered" evidence="1">
    <location>
        <begin position="1"/>
        <end position="44"/>
    </location>
</feature>
<dbReference type="RefSeq" id="WP_259373447.1">
    <property type="nucleotide sequence ID" value="NZ_JABSNM010000014.1"/>
</dbReference>
<evidence type="ECO:0000313" key="3">
    <source>
        <dbReference type="Proteomes" id="UP001516061"/>
    </source>
</evidence>
<proteinExistence type="predicted"/>
<dbReference type="Proteomes" id="UP001516061">
    <property type="component" value="Unassembled WGS sequence"/>
</dbReference>
<evidence type="ECO:0000313" key="2">
    <source>
        <dbReference type="EMBL" id="NRT57245.1"/>
    </source>
</evidence>
<reference evidence="2 3" key="1">
    <citation type="submission" date="2020-05" db="EMBL/GenBank/DDBJ databases">
        <title>Genomic Encyclopedia of Type Strains, Phase IV (KMG-V): Genome sequencing to study the core and pangenomes of soil and plant-associated prokaryotes.</title>
        <authorList>
            <person name="Whitman W."/>
        </authorList>
    </citation>
    <scope>NUCLEOTIDE SEQUENCE [LARGE SCALE GENOMIC DNA]</scope>
    <source>
        <strain evidence="2 3">C29</strain>
    </source>
</reference>
<comment type="caution">
    <text evidence="2">The sequence shown here is derived from an EMBL/GenBank/DDBJ whole genome shotgun (WGS) entry which is preliminary data.</text>
</comment>
<organism evidence="2 3">
    <name type="scientific">Sphaerotilus uruguayifluvii</name>
    <dbReference type="NCBI Taxonomy" id="2735897"/>
    <lineage>
        <taxon>Bacteria</taxon>
        <taxon>Pseudomonadati</taxon>
        <taxon>Pseudomonadota</taxon>
        <taxon>Betaproteobacteria</taxon>
        <taxon>Burkholderiales</taxon>
        <taxon>Sphaerotilaceae</taxon>
        <taxon>Sphaerotilus</taxon>
    </lineage>
</organism>
<accession>A0ABX2G777</accession>
<keyword evidence="3" id="KW-1185">Reference proteome</keyword>
<name>A0ABX2G777_9BURK</name>
<sequence length="44" mass="5087">MTKKTQESYRSAVTGRYVKEHYGKTHPDTTVKERTPAPQPPKKK</sequence>
<evidence type="ECO:0008006" key="4">
    <source>
        <dbReference type="Google" id="ProtNLM"/>
    </source>
</evidence>
<feature type="compositionally biased region" description="Basic and acidic residues" evidence="1">
    <location>
        <begin position="17"/>
        <end position="35"/>
    </location>
</feature>
<dbReference type="EMBL" id="JABSNM010000014">
    <property type="protein sequence ID" value="NRT57245.1"/>
    <property type="molecule type" value="Genomic_DNA"/>
</dbReference>